<evidence type="ECO:0008006" key="3">
    <source>
        <dbReference type="Google" id="ProtNLM"/>
    </source>
</evidence>
<dbReference type="OrthoDB" id="3935103at2759"/>
<keyword evidence="2" id="KW-1185">Reference proteome</keyword>
<protein>
    <recommendedName>
        <fullName evidence="3">F-box domain-containing protein</fullName>
    </recommendedName>
</protein>
<name>A0A9P4TRR0_9PEZI</name>
<proteinExistence type="predicted"/>
<dbReference type="AlphaFoldDB" id="A0A9P4TRR0"/>
<comment type="caution">
    <text evidence="1">The sequence shown here is derived from an EMBL/GenBank/DDBJ whole genome shotgun (WGS) entry which is preliminary data.</text>
</comment>
<evidence type="ECO:0000313" key="1">
    <source>
        <dbReference type="EMBL" id="KAF2417687.1"/>
    </source>
</evidence>
<evidence type="ECO:0000313" key="2">
    <source>
        <dbReference type="Proteomes" id="UP000800235"/>
    </source>
</evidence>
<sequence length="139" mass="15768">MPSTNTEPELEKNLKMPPSLQTLPNELKQNIIAQFDILPNEWLDESSDLAALLNLRLTSKDLQETAASRFNDLFSNLTIHLLPSSLKKLAEIATSETLSKAVKKLAITTYRFSAAKYRRAYHHVETDDFLVTFAAYLKE</sequence>
<organism evidence="1 2">
    <name type="scientific">Tothia fuscella</name>
    <dbReference type="NCBI Taxonomy" id="1048955"/>
    <lineage>
        <taxon>Eukaryota</taxon>
        <taxon>Fungi</taxon>
        <taxon>Dikarya</taxon>
        <taxon>Ascomycota</taxon>
        <taxon>Pezizomycotina</taxon>
        <taxon>Dothideomycetes</taxon>
        <taxon>Pleosporomycetidae</taxon>
        <taxon>Venturiales</taxon>
        <taxon>Cylindrosympodiaceae</taxon>
        <taxon>Tothia</taxon>
    </lineage>
</organism>
<reference evidence="1" key="1">
    <citation type="journal article" date="2020" name="Stud. Mycol.">
        <title>101 Dothideomycetes genomes: a test case for predicting lifestyles and emergence of pathogens.</title>
        <authorList>
            <person name="Haridas S."/>
            <person name="Albert R."/>
            <person name="Binder M."/>
            <person name="Bloem J."/>
            <person name="Labutti K."/>
            <person name="Salamov A."/>
            <person name="Andreopoulos B."/>
            <person name="Baker S."/>
            <person name="Barry K."/>
            <person name="Bills G."/>
            <person name="Bluhm B."/>
            <person name="Cannon C."/>
            <person name="Castanera R."/>
            <person name="Culley D."/>
            <person name="Daum C."/>
            <person name="Ezra D."/>
            <person name="Gonzalez J."/>
            <person name="Henrissat B."/>
            <person name="Kuo A."/>
            <person name="Liang C."/>
            <person name="Lipzen A."/>
            <person name="Lutzoni F."/>
            <person name="Magnuson J."/>
            <person name="Mondo S."/>
            <person name="Nolan M."/>
            <person name="Ohm R."/>
            <person name="Pangilinan J."/>
            <person name="Park H.-J."/>
            <person name="Ramirez L."/>
            <person name="Alfaro M."/>
            <person name="Sun H."/>
            <person name="Tritt A."/>
            <person name="Yoshinaga Y."/>
            <person name="Zwiers L.-H."/>
            <person name="Turgeon B."/>
            <person name="Goodwin S."/>
            <person name="Spatafora J."/>
            <person name="Crous P."/>
            <person name="Grigoriev I."/>
        </authorList>
    </citation>
    <scope>NUCLEOTIDE SEQUENCE</scope>
    <source>
        <strain evidence="1">CBS 130266</strain>
    </source>
</reference>
<accession>A0A9P4TRR0</accession>
<dbReference type="EMBL" id="MU007135">
    <property type="protein sequence ID" value="KAF2417687.1"/>
    <property type="molecule type" value="Genomic_DNA"/>
</dbReference>
<dbReference type="Proteomes" id="UP000800235">
    <property type="component" value="Unassembled WGS sequence"/>
</dbReference>
<gene>
    <name evidence="1" type="ORF">EJ08DRAFT_703322</name>
</gene>